<protein>
    <submittedName>
        <fullName evidence="1">8419_t:CDS:1</fullName>
    </submittedName>
</protein>
<gene>
    <name evidence="1" type="ORF">FWILDA_LOCUS6902</name>
</gene>
<proteinExistence type="predicted"/>
<dbReference type="AlphaFoldDB" id="A0A9W4SNU2"/>
<accession>A0A9W4SNU2</accession>
<dbReference type="Proteomes" id="UP001153678">
    <property type="component" value="Unassembled WGS sequence"/>
</dbReference>
<comment type="caution">
    <text evidence="1">The sequence shown here is derived from an EMBL/GenBank/DDBJ whole genome shotgun (WGS) entry which is preliminary data.</text>
</comment>
<keyword evidence="2" id="KW-1185">Reference proteome</keyword>
<name>A0A9W4SNU2_9GLOM</name>
<reference evidence="1" key="1">
    <citation type="submission" date="2022-08" db="EMBL/GenBank/DDBJ databases">
        <authorList>
            <person name="Kallberg Y."/>
            <person name="Tangrot J."/>
            <person name="Rosling A."/>
        </authorList>
    </citation>
    <scope>NUCLEOTIDE SEQUENCE</scope>
    <source>
        <strain evidence="1">Wild A</strain>
    </source>
</reference>
<evidence type="ECO:0000313" key="1">
    <source>
        <dbReference type="EMBL" id="CAI2175059.1"/>
    </source>
</evidence>
<organism evidence="1 2">
    <name type="scientific">Funneliformis geosporum</name>
    <dbReference type="NCBI Taxonomy" id="1117311"/>
    <lineage>
        <taxon>Eukaryota</taxon>
        <taxon>Fungi</taxon>
        <taxon>Fungi incertae sedis</taxon>
        <taxon>Mucoromycota</taxon>
        <taxon>Glomeromycotina</taxon>
        <taxon>Glomeromycetes</taxon>
        <taxon>Glomerales</taxon>
        <taxon>Glomeraceae</taxon>
        <taxon>Funneliformis</taxon>
    </lineage>
</organism>
<sequence length="211" mass="25904">MLDDMKEIENFDDFVLKYGIQFKPWLRTNFVKEYFLSKRLFPQNKSTFWSKKNILSKKGRVLLMNELNQQFIKWETFLQLTSEDEVPVVKFDPDGINVATMRYGRKFINTQHKEALYRIFQYPNGYIIKFEGNYERDGLIRRIFIDDSLSKEELEKWKNKFNEYEFDVRFADNVKEEDIKKYEIDQGKIFKERDNFYYRQNIDYENKDEDI</sequence>
<evidence type="ECO:0000313" key="2">
    <source>
        <dbReference type="Proteomes" id="UP001153678"/>
    </source>
</evidence>
<dbReference type="OrthoDB" id="10503807at2759"/>
<dbReference type="EMBL" id="CAMKVN010001304">
    <property type="protein sequence ID" value="CAI2175059.1"/>
    <property type="molecule type" value="Genomic_DNA"/>
</dbReference>